<organism evidence="1 2">
    <name type="scientific">Scophthalmus maximus</name>
    <name type="common">Turbot</name>
    <name type="synonym">Psetta maxima</name>
    <dbReference type="NCBI Taxonomy" id="52904"/>
    <lineage>
        <taxon>Eukaryota</taxon>
        <taxon>Metazoa</taxon>
        <taxon>Chordata</taxon>
        <taxon>Craniata</taxon>
        <taxon>Vertebrata</taxon>
        <taxon>Euteleostomi</taxon>
        <taxon>Actinopterygii</taxon>
        <taxon>Neopterygii</taxon>
        <taxon>Teleostei</taxon>
        <taxon>Neoteleostei</taxon>
        <taxon>Acanthomorphata</taxon>
        <taxon>Carangaria</taxon>
        <taxon>Pleuronectiformes</taxon>
        <taxon>Pleuronectoidei</taxon>
        <taxon>Scophthalmidae</taxon>
        <taxon>Scophthalmus</taxon>
    </lineage>
</organism>
<accession>A0A6A4SUZ3</accession>
<proteinExistence type="predicted"/>
<dbReference type="AlphaFoldDB" id="A0A6A4SUZ3"/>
<protein>
    <submittedName>
        <fullName evidence="1">Uncharacterized protein</fullName>
    </submittedName>
</protein>
<name>A0A6A4SUZ3_SCOMX</name>
<sequence length="118" mass="13395">MAKGMAHESAQMLNMSTDLASGCDVVAESMSGCWCRHLARSAGPFLAAFWPLKSDRKRIRCGSSFIRQFDFFSSNIDVDNFRYTADTELKHLQGCFEQMSEKDFIISVNRVTEQTHDE</sequence>
<reference evidence="1 2" key="1">
    <citation type="submission" date="2019-06" db="EMBL/GenBank/DDBJ databases">
        <title>Draft genomes of female and male turbot (Scophthalmus maximus).</title>
        <authorList>
            <person name="Xu H."/>
            <person name="Xu X.-W."/>
            <person name="Shao C."/>
            <person name="Chen S."/>
        </authorList>
    </citation>
    <scope>NUCLEOTIDE SEQUENCE [LARGE SCALE GENOMIC DNA]</scope>
    <source>
        <strain evidence="1">Ysfricsl-2016a</strain>
        <tissue evidence="1">Blood</tissue>
    </source>
</reference>
<comment type="caution">
    <text evidence="1">The sequence shown here is derived from an EMBL/GenBank/DDBJ whole genome shotgun (WGS) entry which is preliminary data.</text>
</comment>
<dbReference type="EMBL" id="VEVO01000010">
    <property type="protein sequence ID" value="KAF0036505.1"/>
    <property type="molecule type" value="Genomic_DNA"/>
</dbReference>
<evidence type="ECO:0000313" key="2">
    <source>
        <dbReference type="Proteomes" id="UP000438429"/>
    </source>
</evidence>
<gene>
    <name evidence="1" type="ORF">F2P81_011817</name>
</gene>
<dbReference type="Proteomes" id="UP000438429">
    <property type="component" value="Unassembled WGS sequence"/>
</dbReference>
<evidence type="ECO:0000313" key="1">
    <source>
        <dbReference type="EMBL" id="KAF0036505.1"/>
    </source>
</evidence>